<evidence type="ECO:0000313" key="2">
    <source>
        <dbReference type="EMBL" id="CAF1152202.1"/>
    </source>
</evidence>
<evidence type="ECO:0000313" key="3">
    <source>
        <dbReference type="EMBL" id="CAF3915715.1"/>
    </source>
</evidence>
<accession>A0A814ST34</accession>
<dbReference type="Proteomes" id="UP000681722">
    <property type="component" value="Unassembled WGS sequence"/>
</dbReference>
<dbReference type="EMBL" id="CAJOBC010006930">
    <property type="protein sequence ID" value="CAF3915715.1"/>
    <property type="molecule type" value="Genomic_DNA"/>
</dbReference>
<proteinExistence type="predicted"/>
<dbReference type="AlphaFoldDB" id="A0A814ST34"/>
<organism evidence="2 4">
    <name type="scientific">Didymodactylos carnosus</name>
    <dbReference type="NCBI Taxonomy" id="1234261"/>
    <lineage>
        <taxon>Eukaryota</taxon>
        <taxon>Metazoa</taxon>
        <taxon>Spiralia</taxon>
        <taxon>Gnathifera</taxon>
        <taxon>Rotifera</taxon>
        <taxon>Eurotatoria</taxon>
        <taxon>Bdelloidea</taxon>
        <taxon>Philodinida</taxon>
        <taxon>Philodinidae</taxon>
        <taxon>Didymodactylos</taxon>
    </lineage>
</organism>
<dbReference type="EMBL" id="CAJNOQ010006930">
    <property type="protein sequence ID" value="CAF1152202.1"/>
    <property type="molecule type" value="Genomic_DNA"/>
</dbReference>
<dbReference type="Proteomes" id="UP000663829">
    <property type="component" value="Unassembled WGS sequence"/>
</dbReference>
<keyword evidence="4" id="KW-1185">Reference proteome</keyword>
<comment type="caution">
    <text evidence="2">The sequence shown here is derived from an EMBL/GenBank/DDBJ whole genome shotgun (WGS) entry which is preliminary data.</text>
</comment>
<protein>
    <submittedName>
        <fullName evidence="2">Uncharacterized protein</fullName>
    </submittedName>
</protein>
<sequence length="239" mass="27969">MQFTQVIAPTAPTINRTSINRDSIRNDIFEIISNDQDVKEQIQSLRENSKPEDIVNILQDVVMKRIEQRLIALEQKTNSIEQQLENIQFNANSRERISRQKNLRFIGMKEQADIVKSITEGAAKIGIQLKNEDIEYCHPLGQKKKEQQSPQPVIAAFLSRFKLKSLLSKRKEFRQATGISIFEDVTRYDKWLLDQMRDSLEDEDRKYVFTRGGRVCYKTEDQGIVFINSYDDIQRYLYG</sequence>
<gene>
    <name evidence="2" type="ORF">GPM918_LOCUS21240</name>
    <name evidence="3" type="ORF">SRO942_LOCUS21237</name>
</gene>
<keyword evidence="1" id="KW-0175">Coiled coil</keyword>
<name>A0A814ST34_9BILA</name>
<dbReference type="OrthoDB" id="7417618at2759"/>
<feature type="coiled-coil region" evidence="1">
    <location>
        <begin position="63"/>
        <end position="90"/>
    </location>
</feature>
<reference evidence="2" key="1">
    <citation type="submission" date="2021-02" db="EMBL/GenBank/DDBJ databases">
        <authorList>
            <person name="Nowell W R."/>
        </authorList>
    </citation>
    <scope>NUCLEOTIDE SEQUENCE</scope>
</reference>
<evidence type="ECO:0000313" key="4">
    <source>
        <dbReference type="Proteomes" id="UP000663829"/>
    </source>
</evidence>
<evidence type="ECO:0000256" key="1">
    <source>
        <dbReference type="SAM" id="Coils"/>
    </source>
</evidence>